<dbReference type="Proteomes" id="UP000256381">
    <property type="component" value="Unassembled WGS sequence"/>
</dbReference>
<proteinExistence type="predicted"/>
<dbReference type="Pfam" id="PF00934">
    <property type="entry name" value="PE"/>
    <property type="match status" value="1"/>
</dbReference>
<dbReference type="InterPro" id="IPR038332">
    <property type="entry name" value="PPE_sf"/>
</dbReference>
<dbReference type="InterPro" id="IPR000084">
    <property type="entry name" value="PE-PGRS_N"/>
</dbReference>
<comment type="caution">
    <text evidence="2">The sequence shown here is derived from an EMBL/GenBank/DDBJ whole genome shotgun (WGS) entry which is preliminary data.</text>
</comment>
<dbReference type="RefSeq" id="WP_142746441.1">
    <property type="nucleotide sequence ID" value="NZ_QSYV01000176.1"/>
</dbReference>
<sequence>MWTSQMIVAPAFVDAAAKDLATIGSAISRANAEALVPITALLPAGADDVSAAIAALFATHGQAYQELSAHAVAFHEQFVQLMSAGAAQYASAEAANSSPLQIVGQTALDAINSPVQTLTGRPLIGNGANGVAGTGQNGGDGGWLYGNGGNGGSGGTGQNGGNGGSAGL</sequence>
<gene>
    <name evidence="2" type="ORF">DSJ38_10875</name>
</gene>
<name>A0ABD7H902_MYCTX</name>
<dbReference type="EMBL" id="QTBD01000146">
    <property type="protein sequence ID" value="REQ52199.1"/>
    <property type="molecule type" value="Genomic_DNA"/>
</dbReference>
<evidence type="ECO:0000313" key="3">
    <source>
        <dbReference type="Proteomes" id="UP000256381"/>
    </source>
</evidence>
<dbReference type="Pfam" id="PF21526">
    <property type="entry name" value="PGRS"/>
    <property type="match status" value="1"/>
</dbReference>
<dbReference type="InterPro" id="IPR048996">
    <property type="entry name" value="PGRS_rpt"/>
</dbReference>
<accession>A0ABD7H902</accession>
<organism evidence="2 3">
    <name type="scientific">Mycobacterium tuberculosis</name>
    <dbReference type="NCBI Taxonomy" id="1773"/>
    <lineage>
        <taxon>Bacteria</taxon>
        <taxon>Bacillati</taxon>
        <taxon>Actinomycetota</taxon>
        <taxon>Actinomycetes</taxon>
        <taxon>Mycobacteriales</taxon>
        <taxon>Mycobacteriaceae</taxon>
        <taxon>Mycobacterium</taxon>
        <taxon>Mycobacterium tuberculosis complex</taxon>
    </lineage>
</organism>
<dbReference type="SUPFAM" id="SSF140459">
    <property type="entry name" value="PE/PPE dimer-like"/>
    <property type="match status" value="1"/>
</dbReference>
<reference evidence="2 3" key="1">
    <citation type="journal article" date="2017" name="N. Engl. J. Med.">
        <title>Transmission of Extensively Drug-Resistant Tuberculosis in South Africa.</title>
        <authorList>
            <person name="Shah N.S."/>
            <person name="Auld S.C."/>
            <person name="Brust J.C."/>
            <person name="Mathema B."/>
            <person name="Ismail N."/>
            <person name="Moodley P."/>
            <person name="Mlisana K."/>
            <person name="Allana S."/>
            <person name="Campbell A."/>
            <person name="Mthiyane T."/>
            <person name="Morris N."/>
            <person name="Mpangase P."/>
            <person name="van der Meulen H."/>
            <person name="Omar S.V."/>
            <person name="Brown T.S."/>
            <person name="Narechania A."/>
            <person name="Shaskina E."/>
            <person name="Kapwata T."/>
            <person name="Kreiswirth B."/>
            <person name="Gandhi N.R."/>
        </authorList>
    </citation>
    <scope>NUCLEOTIDE SEQUENCE [LARGE SCALE GENOMIC DNA]</scope>
    <source>
        <strain evidence="2 3">32301_S10</strain>
    </source>
</reference>
<evidence type="ECO:0000313" key="2">
    <source>
        <dbReference type="EMBL" id="REQ52199.1"/>
    </source>
</evidence>
<dbReference type="AlphaFoldDB" id="A0ABD7H902"/>
<feature type="non-terminal residue" evidence="2">
    <location>
        <position position="168"/>
    </location>
</feature>
<protein>
    <submittedName>
        <fullName evidence="2">PE family protein</fullName>
    </submittedName>
</protein>
<evidence type="ECO:0000259" key="1">
    <source>
        <dbReference type="Pfam" id="PF00934"/>
    </source>
</evidence>
<dbReference type="Gene3D" id="1.10.287.850">
    <property type="entry name" value="HP0062-like domain"/>
    <property type="match status" value="1"/>
</dbReference>
<feature type="domain" description="PE" evidence="1">
    <location>
        <begin position="6"/>
        <end position="96"/>
    </location>
</feature>